<dbReference type="PROSITE" id="PS00645">
    <property type="entry name" value="COMPLEX1_51K_2"/>
    <property type="match status" value="1"/>
</dbReference>
<keyword evidence="13" id="KW-0874">Quinone</keyword>
<dbReference type="Pfam" id="PF01512">
    <property type="entry name" value="Complex1_51K"/>
    <property type="match status" value="1"/>
</dbReference>
<dbReference type="PANTHER" id="PTHR43578:SF3">
    <property type="entry name" value="NADH-QUINONE OXIDOREDUCTASE SUBUNIT F"/>
    <property type="match status" value="1"/>
</dbReference>
<dbReference type="Proteomes" id="UP000615760">
    <property type="component" value="Unassembled WGS sequence"/>
</dbReference>
<dbReference type="SUPFAM" id="SSF142984">
    <property type="entry name" value="Nqo1 middle domain-like"/>
    <property type="match status" value="1"/>
</dbReference>
<keyword evidence="8" id="KW-1278">Translocase</keyword>
<comment type="catalytic activity">
    <reaction evidence="12 13">
        <text>a quinone + NADH + 5 H(+)(in) = a quinol + NAD(+) + 4 H(+)(out)</text>
        <dbReference type="Rhea" id="RHEA:57888"/>
        <dbReference type="ChEBI" id="CHEBI:15378"/>
        <dbReference type="ChEBI" id="CHEBI:24646"/>
        <dbReference type="ChEBI" id="CHEBI:57540"/>
        <dbReference type="ChEBI" id="CHEBI:57945"/>
        <dbReference type="ChEBI" id="CHEBI:132124"/>
    </reaction>
</comment>
<comment type="similarity">
    <text evidence="3 13">Belongs to the complex I 51 kDa subunit family.</text>
</comment>
<evidence type="ECO:0000256" key="4">
    <source>
        <dbReference type="ARBA" id="ARBA00022485"/>
    </source>
</evidence>
<evidence type="ECO:0000256" key="6">
    <source>
        <dbReference type="ARBA" id="ARBA00022643"/>
    </source>
</evidence>
<keyword evidence="4 13" id="KW-0004">4Fe-4S</keyword>
<dbReference type="PANTHER" id="PTHR43578">
    <property type="entry name" value="NADH-QUINONE OXIDOREDUCTASE SUBUNIT F"/>
    <property type="match status" value="1"/>
</dbReference>
<keyword evidence="10 13" id="KW-0411">Iron-sulfur</keyword>
<evidence type="ECO:0000313" key="16">
    <source>
        <dbReference type="Proteomes" id="UP000615760"/>
    </source>
</evidence>
<evidence type="ECO:0000256" key="11">
    <source>
        <dbReference type="ARBA" id="ARBA00023027"/>
    </source>
</evidence>
<reference evidence="16" key="1">
    <citation type="journal article" date="2019" name="Int. J. Syst. Evol. Microbiol.">
        <title>The Global Catalogue of Microorganisms (GCM) 10K type strain sequencing project: providing services to taxonomists for standard genome sequencing and annotation.</title>
        <authorList>
            <consortium name="The Broad Institute Genomics Platform"/>
            <consortium name="The Broad Institute Genome Sequencing Center for Infectious Disease"/>
            <person name="Wu L."/>
            <person name="Ma J."/>
        </authorList>
    </citation>
    <scope>NUCLEOTIDE SEQUENCE [LARGE SCALE GENOMIC DNA]</scope>
    <source>
        <strain evidence="16">CGMCC 1.15461</strain>
    </source>
</reference>
<keyword evidence="9 13" id="KW-0408">Iron</keyword>
<dbReference type="Gene3D" id="6.10.250.1450">
    <property type="match status" value="1"/>
</dbReference>
<dbReference type="InterPro" id="IPR019575">
    <property type="entry name" value="Nuop51_4Fe4S-bd"/>
</dbReference>
<comment type="cofactor">
    <cofactor evidence="2 13">
        <name>[4Fe-4S] cluster</name>
        <dbReference type="ChEBI" id="CHEBI:49883"/>
    </cofactor>
</comment>
<keyword evidence="11 13" id="KW-0520">NAD</keyword>
<keyword evidence="6 13" id="KW-0288">FMN</keyword>
<evidence type="ECO:0000256" key="2">
    <source>
        <dbReference type="ARBA" id="ARBA00001966"/>
    </source>
</evidence>
<dbReference type="SMART" id="SM00928">
    <property type="entry name" value="NADH_4Fe-4S"/>
    <property type="match status" value="1"/>
</dbReference>
<dbReference type="SUPFAM" id="SSF140490">
    <property type="entry name" value="Nqo1C-terminal domain-like"/>
    <property type="match status" value="1"/>
</dbReference>
<evidence type="ECO:0000256" key="12">
    <source>
        <dbReference type="ARBA" id="ARBA00047712"/>
    </source>
</evidence>
<keyword evidence="16" id="KW-1185">Reference proteome</keyword>
<evidence type="ECO:0000259" key="14">
    <source>
        <dbReference type="SMART" id="SM00928"/>
    </source>
</evidence>
<dbReference type="Gene3D" id="1.20.1440.230">
    <property type="entry name" value="NADH-ubiquinone oxidoreductase 51kDa subunit, iron-sulphur binding domain"/>
    <property type="match status" value="1"/>
</dbReference>
<keyword evidence="5 13" id="KW-0285">Flavoprotein</keyword>
<dbReference type="EMBL" id="BMJE01000004">
    <property type="protein sequence ID" value="GGB79504.1"/>
    <property type="molecule type" value="Genomic_DNA"/>
</dbReference>
<evidence type="ECO:0000256" key="13">
    <source>
        <dbReference type="RuleBase" id="RU364066"/>
    </source>
</evidence>
<keyword evidence="7 13" id="KW-0479">Metal-binding</keyword>
<dbReference type="InterPro" id="IPR037207">
    <property type="entry name" value="Nuop51_4Fe4S-bd_sf"/>
</dbReference>
<evidence type="ECO:0000256" key="8">
    <source>
        <dbReference type="ARBA" id="ARBA00022967"/>
    </source>
</evidence>
<comment type="cofactor">
    <cofactor evidence="1 13">
        <name>FMN</name>
        <dbReference type="ChEBI" id="CHEBI:58210"/>
    </cofactor>
</comment>
<sequence length="455" mass="50770">MGRKILLEHANVPGIKSYEVYRKMGGYASVEKALKSMTPDEVVEQVKTSGLRGRGGAGFPTGLKWSFIDKKSGNPRHLVCNADESEPGTFKDRYLMEYIPHLLIEGMITSSYALGCNLSYIYIRGEYMWVFRILEQAIKEAYANGWLGKNIMGTGWDLDLYVHCGAGAYICGEETALIESLEGKRGNPRIKPPFPAVKGLWQEPTVVNNVESIAAVPWIVNNGGEEYAKIGIGRSTGTKLISASGHCKNPGVYEIELGLSVDEFMNSDEYLGGMMDDRPLKALVPGGSSVPILPANLIFKTTEGNDRLMTYESLSEGGFESGSMLGSGGFIVYNDTSCIVRNTWNFSRFYHHESCGQCSPCREGTGWLEKVLHRIETGEGREEDIELLWDIQRKIEGNTICPLGDAAAWPVAAAIRHFREEFEYHVRFPEKIKNRDHYVNEPFEKVRHLVTKQTV</sequence>
<dbReference type="Gene3D" id="3.10.20.600">
    <property type="match status" value="1"/>
</dbReference>
<evidence type="ECO:0000256" key="1">
    <source>
        <dbReference type="ARBA" id="ARBA00001917"/>
    </source>
</evidence>
<evidence type="ECO:0000256" key="3">
    <source>
        <dbReference type="ARBA" id="ARBA00007523"/>
    </source>
</evidence>
<comment type="function">
    <text evidence="13">NDH-1 shuttles electrons from NADH, via FMN and iron-sulfur (Fe-S) centers, to quinones in the respiratory chain.</text>
</comment>
<name>A0ABQ1JWR0_9FLAO</name>
<dbReference type="SUPFAM" id="SSF142019">
    <property type="entry name" value="Nqo1 FMN-binding domain-like"/>
    <property type="match status" value="1"/>
</dbReference>
<dbReference type="EC" id="7.1.1.-" evidence="13"/>
<dbReference type="NCBIfam" id="NF010120">
    <property type="entry name" value="PRK13596.1"/>
    <property type="match status" value="1"/>
</dbReference>
<dbReference type="Pfam" id="PF10589">
    <property type="entry name" value="NADH_4Fe-4S"/>
    <property type="match status" value="1"/>
</dbReference>
<proteinExistence type="inferred from homology"/>
<dbReference type="InterPro" id="IPR011538">
    <property type="entry name" value="Nuo51_FMN-bd"/>
</dbReference>
<dbReference type="InterPro" id="IPR001949">
    <property type="entry name" value="NADH-UbQ_OxRdtase_51kDa_CS"/>
</dbReference>
<organism evidence="15 16">
    <name type="scientific">Flavobacterium suaedae</name>
    <dbReference type="NCBI Taxonomy" id="1767027"/>
    <lineage>
        <taxon>Bacteria</taxon>
        <taxon>Pseudomonadati</taxon>
        <taxon>Bacteroidota</taxon>
        <taxon>Flavobacteriia</taxon>
        <taxon>Flavobacteriales</taxon>
        <taxon>Flavobacteriaceae</taxon>
        <taxon>Flavobacterium</taxon>
    </lineage>
</organism>
<accession>A0ABQ1JWR0</accession>
<dbReference type="RefSeq" id="WP_188621100.1">
    <property type="nucleotide sequence ID" value="NZ_BMJE01000004.1"/>
</dbReference>
<protein>
    <recommendedName>
        <fullName evidence="13">NADH-quinone oxidoreductase subunit F</fullName>
        <ecNumber evidence="13">7.1.1.-</ecNumber>
    </recommendedName>
</protein>
<dbReference type="InterPro" id="IPR011537">
    <property type="entry name" value="NADH-UbQ_OxRdtase_suF"/>
</dbReference>
<dbReference type="PROSITE" id="PS00644">
    <property type="entry name" value="COMPLEX1_51K_1"/>
    <property type="match status" value="1"/>
</dbReference>
<gene>
    <name evidence="15" type="primary">nuoF</name>
    <name evidence="15" type="ORF">GCM10007424_19590</name>
</gene>
<dbReference type="InterPro" id="IPR037225">
    <property type="entry name" value="Nuo51_FMN-bd_sf"/>
</dbReference>
<evidence type="ECO:0000313" key="15">
    <source>
        <dbReference type="EMBL" id="GGB79504.1"/>
    </source>
</evidence>
<evidence type="ECO:0000256" key="10">
    <source>
        <dbReference type="ARBA" id="ARBA00023014"/>
    </source>
</evidence>
<comment type="caution">
    <text evidence="15">The sequence shown here is derived from an EMBL/GenBank/DDBJ whole genome shotgun (WGS) entry which is preliminary data.</text>
</comment>
<dbReference type="Gene3D" id="3.40.50.11540">
    <property type="entry name" value="NADH-ubiquinone oxidoreductase 51kDa subunit"/>
    <property type="match status" value="1"/>
</dbReference>
<evidence type="ECO:0000256" key="9">
    <source>
        <dbReference type="ARBA" id="ARBA00023004"/>
    </source>
</evidence>
<feature type="domain" description="NADH-ubiquinone oxidoreductase 51kDa subunit iron-sulphur binding" evidence="14">
    <location>
        <begin position="340"/>
        <end position="385"/>
    </location>
</feature>
<evidence type="ECO:0000256" key="7">
    <source>
        <dbReference type="ARBA" id="ARBA00022723"/>
    </source>
</evidence>
<dbReference type="NCBIfam" id="TIGR01959">
    <property type="entry name" value="nuoF_fam"/>
    <property type="match status" value="1"/>
</dbReference>
<evidence type="ECO:0000256" key="5">
    <source>
        <dbReference type="ARBA" id="ARBA00022630"/>
    </source>
</evidence>